<dbReference type="Proteomes" id="UP000281098">
    <property type="component" value="Unassembled WGS sequence"/>
</dbReference>
<gene>
    <name evidence="1" type="ORF">DF017_07405</name>
</gene>
<dbReference type="EMBL" id="QTPM01000006">
    <property type="protein sequence ID" value="RQY96467.1"/>
    <property type="molecule type" value="Genomic_DNA"/>
</dbReference>
<keyword evidence="2" id="KW-1185">Reference proteome</keyword>
<reference evidence="1 2" key="1">
    <citation type="submission" date="2018-08" db="EMBL/GenBank/DDBJ databases">
        <title>Comparative analysis of Burkholderia isolates from Puerto Rico.</title>
        <authorList>
            <person name="Hall C."/>
            <person name="Sahl J."/>
            <person name="Wagner D."/>
        </authorList>
    </citation>
    <scope>NUCLEOTIDE SEQUENCE [LARGE SCALE GENOMIC DNA]</scope>
    <source>
        <strain evidence="1 2">Bp8966</strain>
    </source>
</reference>
<evidence type="ECO:0008006" key="3">
    <source>
        <dbReference type="Google" id="ProtNLM"/>
    </source>
</evidence>
<accession>A0ABX9YUT2</accession>
<organism evidence="1 2">
    <name type="scientific">Burkholderia stagnalis</name>
    <dbReference type="NCBI Taxonomy" id="1503054"/>
    <lineage>
        <taxon>Bacteria</taxon>
        <taxon>Pseudomonadati</taxon>
        <taxon>Pseudomonadota</taxon>
        <taxon>Betaproteobacteria</taxon>
        <taxon>Burkholderiales</taxon>
        <taxon>Burkholderiaceae</taxon>
        <taxon>Burkholderia</taxon>
        <taxon>Burkholderia cepacia complex</taxon>
    </lineage>
</organism>
<evidence type="ECO:0000313" key="2">
    <source>
        <dbReference type="Proteomes" id="UP000281098"/>
    </source>
</evidence>
<name>A0ABX9YUT2_9BURK</name>
<evidence type="ECO:0000313" key="1">
    <source>
        <dbReference type="EMBL" id="RQY96467.1"/>
    </source>
</evidence>
<proteinExistence type="predicted"/>
<sequence length="215" mass="24460">MKERPILFSGPMVRAILEGRKTQTRRVLSPPNGYRWLDLNVGTMVNDGGHKKHITDLPQRHGVAGDRLWVRETHEVRRIGTETFEDGRPTRHYAGVAYQADNSRAEVDIDLNTFQALDAKESRGWTPSIHMPRWASRITLEITGVRAERLQSISEADARNEGVTIADHHMRCHGAGAFRPPSIRAFHDLWDSLNAARGHGWDANPWVWTISFRTL</sequence>
<comment type="caution">
    <text evidence="1">The sequence shown here is derived from an EMBL/GenBank/DDBJ whole genome shotgun (WGS) entry which is preliminary data.</text>
</comment>
<protein>
    <recommendedName>
        <fullName evidence="3">Morphogenetic protein</fullName>
    </recommendedName>
</protein>
<dbReference type="RefSeq" id="WP_124492495.1">
    <property type="nucleotide sequence ID" value="NZ_QTOI01000005.1"/>
</dbReference>